<dbReference type="Gene3D" id="3.40.640.10">
    <property type="entry name" value="Type I PLP-dependent aspartate aminotransferase-like (Major domain)"/>
    <property type="match status" value="1"/>
</dbReference>
<evidence type="ECO:0000256" key="2">
    <source>
        <dbReference type="ARBA" id="ARBA00037999"/>
    </source>
</evidence>
<dbReference type="PIRSF" id="PIRSF000390">
    <property type="entry name" value="PLP_StrS"/>
    <property type="match status" value="1"/>
</dbReference>
<evidence type="ECO:0000313" key="5">
    <source>
        <dbReference type="Proteomes" id="UP000714380"/>
    </source>
</evidence>
<comment type="similarity">
    <text evidence="2 3">Belongs to the DegT/DnrJ/EryC1 family.</text>
</comment>
<keyword evidence="1 3" id="KW-0663">Pyridoxal phosphate</keyword>
<gene>
    <name evidence="4" type="ORF">I9W95_15645</name>
</gene>
<dbReference type="PANTHER" id="PTHR30244">
    <property type="entry name" value="TRANSAMINASE"/>
    <property type="match status" value="1"/>
</dbReference>
<dbReference type="SUPFAM" id="SSF53383">
    <property type="entry name" value="PLP-dependent transferases"/>
    <property type="match status" value="1"/>
</dbReference>
<evidence type="ECO:0000313" key="4">
    <source>
        <dbReference type="EMBL" id="MCA6065033.1"/>
    </source>
</evidence>
<protein>
    <submittedName>
        <fullName evidence="4">DegT/DnrJ/EryC1/StrS family aminotransferase</fullName>
    </submittedName>
</protein>
<keyword evidence="4" id="KW-0808">Transferase</keyword>
<dbReference type="Proteomes" id="UP000714380">
    <property type="component" value="Unassembled WGS sequence"/>
</dbReference>
<reference evidence="4 5" key="1">
    <citation type="submission" date="2020-12" db="EMBL/GenBank/DDBJ databases">
        <title>Novel Thalassolituus-related marine hydrocarbonoclastic bacteria mediated algae-derived hydrocarbons mineralization in twilight zone of the northern South China Sea.</title>
        <authorList>
            <person name="Dong C."/>
        </authorList>
    </citation>
    <scope>NUCLEOTIDE SEQUENCE [LARGE SCALE GENOMIC DNA]</scope>
    <source>
        <strain evidence="4 5">IMCC1826</strain>
    </source>
</reference>
<evidence type="ECO:0000256" key="1">
    <source>
        <dbReference type="ARBA" id="ARBA00022898"/>
    </source>
</evidence>
<accession>A0ABS7ZV89</accession>
<dbReference type="InterPro" id="IPR015422">
    <property type="entry name" value="PyrdxlP-dep_Trfase_small"/>
</dbReference>
<dbReference type="Pfam" id="PF01041">
    <property type="entry name" value="DegT_DnrJ_EryC1"/>
    <property type="match status" value="1"/>
</dbReference>
<keyword evidence="4" id="KW-0032">Aminotransferase</keyword>
<dbReference type="EMBL" id="JAEDAH010000097">
    <property type="protein sequence ID" value="MCA6065033.1"/>
    <property type="molecule type" value="Genomic_DNA"/>
</dbReference>
<dbReference type="InterPro" id="IPR015424">
    <property type="entry name" value="PyrdxlP-dep_Trfase"/>
</dbReference>
<dbReference type="InterPro" id="IPR015421">
    <property type="entry name" value="PyrdxlP-dep_Trfase_major"/>
</dbReference>
<proteinExistence type="inferred from homology"/>
<dbReference type="PANTHER" id="PTHR30244:SF34">
    <property type="entry name" value="DTDP-4-AMINO-4,6-DIDEOXYGALACTOSE TRANSAMINASE"/>
    <property type="match status" value="1"/>
</dbReference>
<dbReference type="Gene3D" id="3.90.1150.10">
    <property type="entry name" value="Aspartate Aminotransferase, domain 1"/>
    <property type="match status" value="1"/>
</dbReference>
<dbReference type="GO" id="GO:0008483">
    <property type="term" value="F:transaminase activity"/>
    <property type="evidence" value="ECO:0007669"/>
    <property type="project" value="UniProtKB-KW"/>
</dbReference>
<evidence type="ECO:0000256" key="3">
    <source>
        <dbReference type="RuleBase" id="RU004508"/>
    </source>
</evidence>
<dbReference type="InterPro" id="IPR000653">
    <property type="entry name" value="DegT/StrS_aminotransferase"/>
</dbReference>
<sequence>MVPLMSDVKFLPFALPEIGEEEIAEVVDSLRSGWVTTGPKAKKFEEQFSEFLGDASLQSISVNSATSGLHLALEALGVGPGDEVIVPDYTFTATAEVVRYLGATPVFVDVDSATFNMSAESFAAAITDKTKVVMPVHFAGLACDMDAIIKVAKAHGIRIVEDAAHALPTHYNGKLIGTLDSDFTVFSFYANKTMTTGEGGMVVTRDAELAKRCRIMRLHGISRDAFDRYTSTKPAWFYEIVAPGFKYNMPDIAAAIGIHQLKRLPAFQLKRNDMAGFYNQELSGLPLVLPALPGTGSEHAWHLYPIRLKPEAGIARDEFIQKMADEGIGCSVHFIPLHLQPYWRDTYSLTPEVFPNAHAAYETEVSLPLYTKMTCSDQQRVVRAVKKVLGCD</sequence>
<comment type="caution">
    <text evidence="4">The sequence shown here is derived from an EMBL/GenBank/DDBJ whole genome shotgun (WGS) entry which is preliminary data.</text>
</comment>
<dbReference type="CDD" id="cd00616">
    <property type="entry name" value="AHBA_syn"/>
    <property type="match status" value="1"/>
</dbReference>
<keyword evidence="5" id="KW-1185">Reference proteome</keyword>
<name>A0ABS7ZV89_9GAMM</name>
<organism evidence="4 5">
    <name type="scientific">Thalassolituus marinus</name>
    <dbReference type="NCBI Taxonomy" id="671053"/>
    <lineage>
        <taxon>Bacteria</taxon>
        <taxon>Pseudomonadati</taxon>
        <taxon>Pseudomonadota</taxon>
        <taxon>Gammaproteobacteria</taxon>
        <taxon>Oceanospirillales</taxon>
        <taxon>Oceanospirillaceae</taxon>
        <taxon>Thalassolituus</taxon>
    </lineage>
</organism>